<comment type="caution">
    <text evidence="1">The sequence shown here is derived from an EMBL/GenBank/DDBJ whole genome shotgun (WGS) entry which is preliminary data.</text>
</comment>
<name>A0ACB9BGM3_CICIN</name>
<reference evidence="2" key="1">
    <citation type="journal article" date="2022" name="Mol. Ecol. Resour.">
        <title>The genomes of chicory, endive, great burdock and yacon provide insights into Asteraceae palaeo-polyploidization history and plant inulin production.</title>
        <authorList>
            <person name="Fan W."/>
            <person name="Wang S."/>
            <person name="Wang H."/>
            <person name="Wang A."/>
            <person name="Jiang F."/>
            <person name="Liu H."/>
            <person name="Zhao H."/>
            <person name="Xu D."/>
            <person name="Zhang Y."/>
        </authorList>
    </citation>
    <scope>NUCLEOTIDE SEQUENCE [LARGE SCALE GENOMIC DNA]</scope>
    <source>
        <strain evidence="2">cv. Punajuju</strain>
    </source>
</reference>
<protein>
    <submittedName>
        <fullName evidence="1">Uncharacterized protein</fullName>
    </submittedName>
</protein>
<organism evidence="1 2">
    <name type="scientific">Cichorium intybus</name>
    <name type="common">Chicory</name>
    <dbReference type="NCBI Taxonomy" id="13427"/>
    <lineage>
        <taxon>Eukaryota</taxon>
        <taxon>Viridiplantae</taxon>
        <taxon>Streptophyta</taxon>
        <taxon>Embryophyta</taxon>
        <taxon>Tracheophyta</taxon>
        <taxon>Spermatophyta</taxon>
        <taxon>Magnoliopsida</taxon>
        <taxon>eudicotyledons</taxon>
        <taxon>Gunneridae</taxon>
        <taxon>Pentapetalae</taxon>
        <taxon>asterids</taxon>
        <taxon>campanulids</taxon>
        <taxon>Asterales</taxon>
        <taxon>Asteraceae</taxon>
        <taxon>Cichorioideae</taxon>
        <taxon>Cichorieae</taxon>
        <taxon>Cichoriinae</taxon>
        <taxon>Cichorium</taxon>
    </lineage>
</organism>
<evidence type="ECO:0000313" key="2">
    <source>
        <dbReference type="Proteomes" id="UP001055811"/>
    </source>
</evidence>
<accession>A0ACB9BGM3</accession>
<gene>
    <name evidence="1" type="ORF">L2E82_32381</name>
</gene>
<reference evidence="1 2" key="2">
    <citation type="journal article" date="2022" name="Mol. Ecol. Resour.">
        <title>The genomes of chicory, endive, great burdock and yacon provide insights into Asteraceae paleo-polyploidization history and plant inulin production.</title>
        <authorList>
            <person name="Fan W."/>
            <person name="Wang S."/>
            <person name="Wang H."/>
            <person name="Wang A."/>
            <person name="Jiang F."/>
            <person name="Liu H."/>
            <person name="Zhao H."/>
            <person name="Xu D."/>
            <person name="Zhang Y."/>
        </authorList>
    </citation>
    <scope>NUCLEOTIDE SEQUENCE [LARGE SCALE GENOMIC DNA]</scope>
    <source>
        <strain evidence="2">cv. Punajuju</strain>
        <tissue evidence="1">Leaves</tissue>
    </source>
</reference>
<dbReference type="Proteomes" id="UP001055811">
    <property type="component" value="Linkage Group LG06"/>
</dbReference>
<keyword evidence="2" id="KW-1185">Reference proteome</keyword>
<sequence>MKRPSIVMSSDRSGGNDDVGLLAISQRTSWSHVEMTEATYGPAKENQDLYQDFFGFPSEEWVHNNYMNSPEKLVSSRGPVPDDNDGKPETKVEESNPIFRSSSGSFKYMRFKIASRTGTWRSNSLSVMEKSRMTSRSKSRWQVFMYGFGSGKFPAKMDLSDIKSRQLRQQSTTTVSRSVDHVVEEESSDQRSRKKVWWRFVNVLGCRS</sequence>
<dbReference type="EMBL" id="CM042014">
    <property type="protein sequence ID" value="KAI3721371.1"/>
    <property type="molecule type" value="Genomic_DNA"/>
</dbReference>
<proteinExistence type="predicted"/>
<evidence type="ECO:0000313" key="1">
    <source>
        <dbReference type="EMBL" id="KAI3721371.1"/>
    </source>
</evidence>